<dbReference type="Gene3D" id="1.20.120.520">
    <property type="entry name" value="nmb1532 protein domain like"/>
    <property type="match status" value="1"/>
</dbReference>
<protein>
    <submittedName>
        <fullName evidence="3">Hemerythrin domain-containing protein</fullName>
    </submittedName>
</protein>
<comment type="caution">
    <text evidence="3">The sequence shown here is derived from an EMBL/GenBank/DDBJ whole genome shotgun (WGS) entry which is preliminary data.</text>
</comment>
<evidence type="ECO:0000313" key="4">
    <source>
        <dbReference type="Proteomes" id="UP001595765"/>
    </source>
</evidence>
<evidence type="ECO:0000256" key="1">
    <source>
        <dbReference type="SAM" id="MobiDB-lite"/>
    </source>
</evidence>
<dbReference type="InterPro" id="IPR012312">
    <property type="entry name" value="Hemerythrin-like"/>
</dbReference>
<proteinExistence type="predicted"/>
<feature type="region of interest" description="Disordered" evidence="1">
    <location>
        <begin position="211"/>
        <end position="270"/>
    </location>
</feature>
<organism evidence="3 4">
    <name type="scientific">Streptomyces polygonati</name>
    <dbReference type="NCBI Taxonomy" id="1617087"/>
    <lineage>
        <taxon>Bacteria</taxon>
        <taxon>Bacillati</taxon>
        <taxon>Actinomycetota</taxon>
        <taxon>Actinomycetes</taxon>
        <taxon>Kitasatosporales</taxon>
        <taxon>Streptomycetaceae</taxon>
        <taxon>Streptomyces</taxon>
    </lineage>
</organism>
<name>A0ABV8HLV3_9ACTN</name>
<dbReference type="Proteomes" id="UP001595765">
    <property type="component" value="Unassembled WGS sequence"/>
</dbReference>
<evidence type="ECO:0000313" key="3">
    <source>
        <dbReference type="EMBL" id="MFC4033007.1"/>
    </source>
</evidence>
<keyword evidence="4" id="KW-1185">Reference proteome</keyword>
<feature type="domain" description="Hemerythrin-like" evidence="2">
    <location>
        <begin position="33"/>
        <end position="142"/>
    </location>
</feature>
<accession>A0ABV8HLV3</accession>
<reference evidence="4" key="1">
    <citation type="journal article" date="2019" name="Int. J. Syst. Evol. Microbiol.">
        <title>The Global Catalogue of Microorganisms (GCM) 10K type strain sequencing project: providing services to taxonomists for standard genome sequencing and annotation.</title>
        <authorList>
            <consortium name="The Broad Institute Genomics Platform"/>
            <consortium name="The Broad Institute Genome Sequencing Center for Infectious Disease"/>
            <person name="Wu L."/>
            <person name="Ma J."/>
        </authorList>
    </citation>
    <scope>NUCLEOTIDE SEQUENCE [LARGE SCALE GENOMIC DNA]</scope>
    <source>
        <strain evidence="4">CGMCC 4.7237</strain>
    </source>
</reference>
<dbReference type="CDD" id="cd12108">
    <property type="entry name" value="Hr-like"/>
    <property type="match status" value="1"/>
</dbReference>
<gene>
    <name evidence="3" type="ORF">ACFO3J_16125</name>
</gene>
<dbReference type="Pfam" id="PF01814">
    <property type="entry name" value="Hemerythrin"/>
    <property type="match status" value="1"/>
</dbReference>
<dbReference type="EMBL" id="JBHSBB010000010">
    <property type="protein sequence ID" value="MFC4033007.1"/>
    <property type="molecule type" value="Genomic_DNA"/>
</dbReference>
<evidence type="ECO:0000259" key="2">
    <source>
        <dbReference type="Pfam" id="PF01814"/>
    </source>
</evidence>
<dbReference type="RefSeq" id="WP_386430069.1">
    <property type="nucleotide sequence ID" value="NZ_JBHSBB010000010.1"/>
</dbReference>
<sequence>MAEAMFDGRELYMLHDMFWREFALMPGLVRGTAEGDRERAEIVGGHIAGLNTDLRLHRAGQDTFVWPLLLDRCADDVIPVVQVMEGQNDEVDRLSQELDAALATWRRGPTADSGKALARVLDQLVPALQEHLGTEEAHLVPLMERNIPAAEWSEIVRKGVAEADAERMPLGFGMLMYEGDPEVVEIALVRLPPELRSAVREQAPQVYAAHAERVHGTPTPPRSSELTAARPYRPHSVPPDAAAGSTDDREAAPAVRRRGATGRGRGGRET</sequence>